<evidence type="ECO:0000313" key="2">
    <source>
        <dbReference type="EMBL" id="KAG2179867.1"/>
    </source>
</evidence>
<evidence type="ECO:0008006" key="4">
    <source>
        <dbReference type="Google" id="ProtNLM"/>
    </source>
</evidence>
<comment type="caution">
    <text evidence="2">The sequence shown here is derived from an EMBL/GenBank/DDBJ whole genome shotgun (WGS) entry which is preliminary data.</text>
</comment>
<name>A0A8H7PT82_MORIS</name>
<keyword evidence="3" id="KW-1185">Reference proteome</keyword>
<reference evidence="2" key="1">
    <citation type="submission" date="2020-12" db="EMBL/GenBank/DDBJ databases">
        <title>Metabolic potential, ecology and presence of endohyphal bacteria is reflected in genomic diversity of Mucoromycotina.</title>
        <authorList>
            <person name="Muszewska A."/>
            <person name="Okrasinska A."/>
            <person name="Steczkiewicz K."/>
            <person name="Drgas O."/>
            <person name="Orlowska M."/>
            <person name="Perlinska-Lenart U."/>
            <person name="Aleksandrzak-Piekarczyk T."/>
            <person name="Szatraj K."/>
            <person name="Zielenkiewicz U."/>
            <person name="Pilsyk S."/>
            <person name="Malc E."/>
            <person name="Mieczkowski P."/>
            <person name="Kruszewska J.S."/>
            <person name="Biernat P."/>
            <person name="Pawlowska J."/>
        </authorList>
    </citation>
    <scope>NUCLEOTIDE SEQUENCE</scope>
    <source>
        <strain evidence="2">WA0000067209</strain>
    </source>
</reference>
<evidence type="ECO:0000313" key="3">
    <source>
        <dbReference type="Proteomes" id="UP000654370"/>
    </source>
</evidence>
<feature type="compositionally biased region" description="Acidic residues" evidence="1">
    <location>
        <begin position="186"/>
        <end position="206"/>
    </location>
</feature>
<proteinExistence type="predicted"/>
<gene>
    <name evidence="2" type="ORF">INT43_003653</name>
</gene>
<organism evidence="2 3">
    <name type="scientific">Mortierella isabellina</name>
    <name type="common">Filamentous fungus</name>
    <name type="synonym">Umbelopsis isabellina</name>
    <dbReference type="NCBI Taxonomy" id="91625"/>
    <lineage>
        <taxon>Eukaryota</taxon>
        <taxon>Fungi</taxon>
        <taxon>Fungi incertae sedis</taxon>
        <taxon>Mucoromycota</taxon>
        <taxon>Mucoromycotina</taxon>
        <taxon>Umbelopsidomycetes</taxon>
        <taxon>Umbelopsidales</taxon>
        <taxon>Umbelopsidaceae</taxon>
        <taxon>Umbelopsis</taxon>
    </lineage>
</organism>
<sequence>MTTSSKKRPQQRPSRTRQGPLHVFKVLLDVTAFLDGLNCVRRWAGQGSDSATHLRGFICEVIVPLDTIDSLDEHKKGTSHANTQARESIRYLDQKLERSSGGSVPTAVSARESFLRTQRVTERLASWDDAQFYWIGEPDQLLSSDRNIQTDENEDEEVLLSAGESDSDDNDDTFLSSRLRRRADSDDSDEGSDESDLDSDASEEEEEEVITTYADIPKHYRPIISCLLYYHSHQTLTDTLSEPKLVLATNDQDLAWWVSHFGDPQTGKRLSTKRVDEWDRVVRTKAFI</sequence>
<feature type="region of interest" description="Disordered" evidence="1">
    <location>
        <begin position="152"/>
        <end position="206"/>
    </location>
</feature>
<evidence type="ECO:0000256" key="1">
    <source>
        <dbReference type="SAM" id="MobiDB-lite"/>
    </source>
</evidence>
<protein>
    <recommendedName>
        <fullName evidence="4">PIN domain-containing protein</fullName>
    </recommendedName>
</protein>
<accession>A0A8H7PT82</accession>
<dbReference type="OrthoDB" id="69928at2759"/>
<dbReference type="AlphaFoldDB" id="A0A8H7PT82"/>
<dbReference type="Proteomes" id="UP000654370">
    <property type="component" value="Unassembled WGS sequence"/>
</dbReference>
<dbReference type="Gene3D" id="3.40.50.1010">
    <property type="entry name" value="5'-nuclease"/>
    <property type="match status" value="1"/>
</dbReference>
<dbReference type="EMBL" id="JAEPQZ010000006">
    <property type="protein sequence ID" value="KAG2179867.1"/>
    <property type="molecule type" value="Genomic_DNA"/>
</dbReference>